<evidence type="ECO:0000313" key="1">
    <source>
        <dbReference type="EMBL" id="BBI32365.1"/>
    </source>
</evidence>
<dbReference type="Proteomes" id="UP000289856">
    <property type="component" value="Chromosome"/>
</dbReference>
<organism evidence="1 2">
    <name type="scientific">Cohnella abietis</name>
    <dbReference type="NCBI Taxonomy" id="2507935"/>
    <lineage>
        <taxon>Bacteria</taxon>
        <taxon>Bacillati</taxon>
        <taxon>Bacillota</taxon>
        <taxon>Bacilli</taxon>
        <taxon>Bacillales</taxon>
        <taxon>Paenibacillaceae</taxon>
        <taxon>Cohnella</taxon>
    </lineage>
</organism>
<reference evidence="1 2" key="1">
    <citation type="submission" date="2019-01" db="EMBL/GenBank/DDBJ databases">
        <title>Complete genome sequence of Cohnella hallensis HS21 isolated from Korean fir (Abies koreana) rhizospheric soil.</title>
        <authorList>
            <person name="Jiang L."/>
            <person name="Kang S.W."/>
            <person name="Kim S."/>
            <person name="Jung J."/>
            <person name="Kim C.Y."/>
            <person name="Kim D.H."/>
            <person name="Kim S.W."/>
            <person name="Lee J."/>
        </authorList>
    </citation>
    <scope>NUCLEOTIDE SEQUENCE [LARGE SCALE GENOMIC DNA]</scope>
    <source>
        <strain evidence="1 2">HS21</strain>
    </source>
</reference>
<proteinExistence type="predicted"/>
<dbReference type="OrthoDB" id="2221953at2"/>
<gene>
    <name evidence="1" type="ORF">KCTCHS21_17640</name>
</gene>
<name>A0A3T1D2X9_9BACL</name>
<evidence type="ECO:0000313" key="2">
    <source>
        <dbReference type="Proteomes" id="UP000289856"/>
    </source>
</evidence>
<accession>A0A3T1D2X9</accession>
<sequence length="125" mass="14245">MKVRTSMNKGAIRQLSAAQIQALKMTADALKTEVMNAAVVPKQSGELERSAHIDESRADQGLVKLVYDTPYARRLYFHPELNFRTDKNANAHGKWLEHWIIGGKKDFAAKAFRKIYRMITRGTVR</sequence>
<protein>
    <recommendedName>
        <fullName evidence="3">Minor capsid protein</fullName>
    </recommendedName>
</protein>
<dbReference type="AlphaFoldDB" id="A0A3T1D2X9"/>
<keyword evidence="2" id="KW-1185">Reference proteome</keyword>
<dbReference type="RefSeq" id="WP_130606837.1">
    <property type="nucleotide sequence ID" value="NZ_AP019400.1"/>
</dbReference>
<dbReference type="KEGG" id="cohn:KCTCHS21_17640"/>
<dbReference type="EMBL" id="AP019400">
    <property type="protein sequence ID" value="BBI32365.1"/>
    <property type="molecule type" value="Genomic_DNA"/>
</dbReference>
<evidence type="ECO:0008006" key="3">
    <source>
        <dbReference type="Google" id="ProtNLM"/>
    </source>
</evidence>